<accession>F6DS90</accession>
<dbReference type="STRING" id="696281.Desru_1604"/>
<keyword evidence="3" id="KW-1185">Reference proteome</keyword>
<protein>
    <submittedName>
        <fullName evidence="2">Uncharacterized protein</fullName>
    </submittedName>
</protein>
<dbReference type="AlphaFoldDB" id="F6DS90"/>
<dbReference type="HOGENOM" id="CLU_3024780_0_0_9"/>
<reference evidence="2 3" key="2">
    <citation type="journal article" date="2012" name="Stand. Genomic Sci.">
        <title>Complete genome sequence of the sulfate-reducing firmicute Desulfotomaculum ruminis type strain (DL(T)).</title>
        <authorList>
            <person name="Spring S."/>
            <person name="Visser M."/>
            <person name="Lu M."/>
            <person name="Copeland A."/>
            <person name="Lapidus A."/>
            <person name="Lucas S."/>
            <person name="Cheng J.F."/>
            <person name="Han C."/>
            <person name="Tapia R."/>
            <person name="Goodwin L.A."/>
            <person name="Pitluck S."/>
            <person name="Ivanova N."/>
            <person name="Land M."/>
            <person name="Hauser L."/>
            <person name="Larimer F."/>
            <person name="Rohde M."/>
            <person name="Goker M."/>
            <person name="Detter J.C."/>
            <person name="Kyrpides N.C."/>
            <person name="Woyke T."/>
            <person name="Schaap P.J."/>
            <person name="Plugge C.M."/>
            <person name="Muyzer G."/>
            <person name="Kuever J."/>
            <person name="Pereira I.A."/>
            <person name="Parshina S.N."/>
            <person name="Bernier-Latmani R."/>
            <person name="Stams A.J."/>
            <person name="Klenk H.P."/>
        </authorList>
    </citation>
    <scope>NUCLEOTIDE SEQUENCE [LARGE SCALE GENOMIC DNA]</scope>
    <source>
        <strain evidence="3">ATCC 23193 / DSM 2154 / NCIB 8452 / DL</strain>
    </source>
</reference>
<evidence type="ECO:0000256" key="1">
    <source>
        <dbReference type="SAM" id="Coils"/>
    </source>
</evidence>
<reference evidence="3" key="1">
    <citation type="submission" date="2011-05" db="EMBL/GenBank/DDBJ databases">
        <title>Complete sequence of Desulfotomaculum ruminis DSM 2154.</title>
        <authorList>
            <person name="Lucas S."/>
            <person name="Copeland A."/>
            <person name="Lapidus A."/>
            <person name="Cheng J.-F."/>
            <person name="Goodwin L."/>
            <person name="Pitluck S."/>
            <person name="Lu M."/>
            <person name="Detter J.C."/>
            <person name="Han C."/>
            <person name="Tapia R."/>
            <person name="Land M."/>
            <person name="Hauser L."/>
            <person name="Kyrpides N."/>
            <person name="Ivanova N."/>
            <person name="Mikhailova N."/>
            <person name="Pagani I."/>
            <person name="Stams A.J.M."/>
            <person name="Plugge C.M."/>
            <person name="Muyzer G."/>
            <person name="Kuever J."/>
            <person name="Parshina S.N."/>
            <person name="Ivanova A.E."/>
            <person name="Nazina T.N."/>
            <person name="Brambilla E."/>
            <person name="Spring S."/>
            <person name="Klenk H.-P."/>
            <person name="Woyke T."/>
        </authorList>
    </citation>
    <scope>NUCLEOTIDE SEQUENCE [LARGE SCALE GENOMIC DNA]</scope>
    <source>
        <strain evidence="3">ATCC 23193 / DSM 2154 / NCIB 8452 / DL</strain>
    </source>
</reference>
<dbReference type="RefSeq" id="WP_013841636.1">
    <property type="nucleotide sequence ID" value="NC_015589.1"/>
</dbReference>
<name>F6DS90_DESRL</name>
<dbReference type="KEGG" id="dru:Desru_1604"/>
<gene>
    <name evidence="2" type="ordered locus">Desru_1604</name>
</gene>
<organism evidence="2 3">
    <name type="scientific">Desulforamulus ruminis (strain ATCC 23193 / DSM 2154 / NCIMB 8452 / DL)</name>
    <name type="common">Desulfotomaculum ruminis</name>
    <dbReference type="NCBI Taxonomy" id="696281"/>
    <lineage>
        <taxon>Bacteria</taxon>
        <taxon>Bacillati</taxon>
        <taxon>Bacillota</taxon>
        <taxon>Clostridia</taxon>
        <taxon>Eubacteriales</taxon>
        <taxon>Peptococcaceae</taxon>
        <taxon>Desulforamulus</taxon>
    </lineage>
</organism>
<dbReference type="Proteomes" id="UP000009234">
    <property type="component" value="Chromosome"/>
</dbReference>
<dbReference type="EMBL" id="CP002780">
    <property type="protein sequence ID" value="AEG59869.1"/>
    <property type="molecule type" value="Genomic_DNA"/>
</dbReference>
<keyword evidence="1" id="KW-0175">Coiled coil</keyword>
<proteinExistence type="predicted"/>
<sequence length="55" mass="6627">MITDLNAYRYKQKFIHINGLIKQLMAVRADLQRLKIEEYQLRHAIKELARELELS</sequence>
<evidence type="ECO:0000313" key="3">
    <source>
        <dbReference type="Proteomes" id="UP000009234"/>
    </source>
</evidence>
<evidence type="ECO:0000313" key="2">
    <source>
        <dbReference type="EMBL" id="AEG59869.1"/>
    </source>
</evidence>
<feature type="coiled-coil region" evidence="1">
    <location>
        <begin position="17"/>
        <end position="51"/>
    </location>
</feature>